<feature type="transmembrane region" description="Helical" evidence="1">
    <location>
        <begin position="120"/>
        <end position="141"/>
    </location>
</feature>
<protein>
    <recommendedName>
        <fullName evidence="2">CAAX prenyl protease 2/Lysostaphin resistance protein A-like domain-containing protein</fullName>
    </recommendedName>
</protein>
<dbReference type="RefSeq" id="WP_103931131.1">
    <property type="nucleotide sequence ID" value="NZ_FNVA01000001.1"/>
</dbReference>
<name>A0A1H5SDG2_9BACT</name>
<dbReference type="AlphaFoldDB" id="A0A1H5SDG2"/>
<feature type="transmembrane region" description="Helical" evidence="1">
    <location>
        <begin position="180"/>
        <end position="197"/>
    </location>
</feature>
<dbReference type="GO" id="GO:0004175">
    <property type="term" value="F:endopeptidase activity"/>
    <property type="evidence" value="ECO:0007669"/>
    <property type="project" value="UniProtKB-ARBA"/>
</dbReference>
<feature type="domain" description="CAAX prenyl protease 2/Lysostaphin resistance protein A-like" evidence="2">
    <location>
        <begin position="162"/>
        <end position="278"/>
    </location>
</feature>
<dbReference type="InterPro" id="IPR003675">
    <property type="entry name" value="Rce1/LyrA-like_dom"/>
</dbReference>
<feature type="transmembrane region" description="Helical" evidence="1">
    <location>
        <begin position="41"/>
        <end position="63"/>
    </location>
</feature>
<dbReference type="Pfam" id="PF02517">
    <property type="entry name" value="Rce1-like"/>
    <property type="match status" value="1"/>
</dbReference>
<evidence type="ECO:0000259" key="2">
    <source>
        <dbReference type="Pfam" id="PF02517"/>
    </source>
</evidence>
<dbReference type="EMBL" id="FNVA01000001">
    <property type="protein sequence ID" value="SEF48450.1"/>
    <property type="molecule type" value="Genomic_DNA"/>
</dbReference>
<evidence type="ECO:0000256" key="1">
    <source>
        <dbReference type="SAM" id="Phobius"/>
    </source>
</evidence>
<feature type="transmembrane region" description="Helical" evidence="1">
    <location>
        <begin position="153"/>
        <end position="174"/>
    </location>
</feature>
<keyword evidence="1" id="KW-1133">Transmembrane helix</keyword>
<dbReference type="Proteomes" id="UP000236728">
    <property type="component" value="Unassembled WGS sequence"/>
</dbReference>
<evidence type="ECO:0000313" key="4">
    <source>
        <dbReference type="Proteomes" id="UP000236728"/>
    </source>
</evidence>
<accession>A0A1H5SDG2</accession>
<dbReference type="OrthoDB" id="113141at2"/>
<feature type="transmembrane region" description="Helical" evidence="1">
    <location>
        <begin position="266"/>
        <end position="291"/>
    </location>
</feature>
<evidence type="ECO:0000313" key="3">
    <source>
        <dbReference type="EMBL" id="SEF48450.1"/>
    </source>
</evidence>
<dbReference type="GO" id="GO:0080120">
    <property type="term" value="P:CAAX-box protein maturation"/>
    <property type="evidence" value="ECO:0007669"/>
    <property type="project" value="UniProtKB-ARBA"/>
</dbReference>
<feature type="transmembrane region" description="Helical" evidence="1">
    <location>
        <begin position="218"/>
        <end position="235"/>
    </location>
</feature>
<feature type="transmembrane region" description="Helical" evidence="1">
    <location>
        <begin position="75"/>
        <end position="100"/>
    </location>
</feature>
<keyword evidence="1" id="KW-0472">Membrane</keyword>
<organism evidence="3 4">
    <name type="scientific">Bryocella elongata</name>
    <dbReference type="NCBI Taxonomy" id="863522"/>
    <lineage>
        <taxon>Bacteria</taxon>
        <taxon>Pseudomonadati</taxon>
        <taxon>Acidobacteriota</taxon>
        <taxon>Terriglobia</taxon>
        <taxon>Terriglobales</taxon>
        <taxon>Acidobacteriaceae</taxon>
        <taxon>Bryocella</taxon>
    </lineage>
</organism>
<reference evidence="3 4" key="1">
    <citation type="submission" date="2016-10" db="EMBL/GenBank/DDBJ databases">
        <authorList>
            <person name="de Groot N.N."/>
        </authorList>
    </citation>
    <scope>NUCLEOTIDE SEQUENCE [LARGE SCALE GENOMIC DNA]</scope>
    <source>
        <strain evidence="3 4">DSM 22489</strain>
    </source>
</reference>
<keyword evidence="1" id="KW-0812">Transmembrane</keyword>
<gene>
    <name evidence="3" type="ORF">SAMN05421819_0154</name>
</gene>
<keyword evidence="4" id="KW-1185">Reference proteome</keyword>
<sequence length="299" mass="33582">MSDLPLPKPVGHHDQALDVQHDTDPAHDHGVARRIPHLGHALLFFALTIACFFGVAIVLFLAFHRTVFSNNDVKLYVSGASQLLGYVLALAVSFPLFPLLWQRSFLDGIHWTWRQARLHWWQLLALGFALSGLAQVGEHVVEHFVKLPKETEILSLFRNPVSAWVTTIFGSLFVPVYEEIGFRGFLLPAVATAYDWLSMERTPAAVQRWQQTTDQTRGAWIFSSIVTSALFVSIHGPQLHWSVGALTVLYLPSLVFCYVRVRFRSVAAAGLVHIAYDSLIFLEICISTGAFRHLERLGN</sequence>
<proteinExistence type="predicted"/>
<feature type="transmembrane region" description="Helical" evidence="1">
    <location>
        <begin position="241"/>
        <end position="259"/>
    </location>
</feature>